<proteinExistence type="predicted"/>
<dbReference type="AlphaFoldDB" id="A0A1E7DQ69"/>
<gene>
    <name evidence="1" type="ORF">BA724_04320</name>
</gene>
<evidence type="ECO:0000313" key="1">
    <source>
        <dbReference type="EMBL" id="OES45240.1"/>
    </source>
</evidence>
<dbReference type="EMBL" id="MAMP01000020">
    <property type="protein sequence ID" value="OES45240.1"/>
    <property type="molecule type" value="Genomic_DNA"/>
</dbReference>
<comment type="caution">
    <text evidence="1">The sequence shown here is derived from an EMBL/GenBank/DDBJ whole genome shotgun (WGS) entry which is preliminary data.</text>
</comment>
<name>A0A1E7DQ69_9BACI</name>
<organism evidence="1 2">
    <name type="scientific">Domibacillus iocasae</name>
    <dbReference type="NCBI Taxonomy" id="1714016"/>
    <lineage>
        <taxon>Bacteria</taxon>
        <taxon>Bacillati</taxon>
        <taxon>Bacillota</taxon>
        <taxon>Bacilli</taxon>
        <taxon>Bacillales</taxon>
        <taxon>Bacillaceae</taxon>
        <taxon>Domibacillus</taxon>
    </lineage>
</organism>
<protein>
    <submittedName>
        <fullName evidence="1">Uncharacterized protein</fullName>
    </submittedName>
</protein>
<accession>A0A1E7DQ69</accession>
<keyword evidence="2" id="KW-1185">Reference proteome</keyword>
<dbReference type="Proteomes" id="UP000095658">
    <property type="component" value="Unassembled WGS sequence"/>
</dbReference>
<sequence length="336" mass="38805">MSGLLFLGDIIRLKDSKEKIELIEGHHLRKATSEEIKDIKEGMDSLGNSDGLRHRHESISKPIDNGYKFEEIDEKDWNYWVIEVNKSFVSSDFVLAITLWKNGLNKLFELLYTFDKDEFVSIDDYFKDPLNQHTIMSIRRIGSATGIINQPNIYFNFLDNDADDYNIIEISEVDAEDIKTLYTLVRNFRADAEKYPYIQKALVDFGTLKMISKKTPFFYVGIFSIIESLLAHNPSGDGDKGITHQLSKKLLLLNKRFKKPLVLKEYFNNPANFEKTIGKLYNYRSTIAHGDFANFESTLQSIESKEKATEFLYVLLKNLIIISLEEPELVSDLKNL</sequence>
<evidence type="ECO:0000313" key="2">
    <source>
        <dbReference type="Proteomes" id="UP000095658"/>
    </source>
</evidence>
<dbReference type="STRING" id="1714016.BA724_04320"/>
<reference evidence="1 2" key="1">
    <citation type="submission" date="2016-06" db="EMBL/GenBank/DDBJ databases">
        <title>Domibacillus iocasae genome sequencing.</title>
        <authorList>
            <person name="Verma A."/>
            <person name="Pal Y."/>
            <person name="Ojha A.K."/>
            <person name="Krishnamurthi S."/>
        </authorList>
    </citation>
    <scope>NUCLEOTIDE SEQUENCE [LARGE SCALE GENOMIC DNA]</scope>
    <source>
        <strain evidence="1 2">DSM 29979</strain>
    </source>
</reference>